<dbReference type="EMBL" id="LYCR01000160">
    <property type="protein sequence ID" value="OGM40104.1"/>
    <property type="molecule type" value="Genomic_DNA"/>
</dbReference>
<dbReference type="Proteomes" id="UP000179179">
    <property type="component" value="Unassembled WGS sequence"/>
</dbReference>
<evidence type="ECO:0000313" key="4">
    <source>
        <dbReference type="Proteomes" id="UP000179179"/>
    </source>
</evidence>
<feature type="compositionally biased region" description="Polar residues" evidence="1">
    <location>
        <begin position="33"/>
        <end position="42"/>
    </location>
</feature>
<evidence type="ECO:0000256" key="1">
    <source>
        <dbReference type="SAM" id="MobiDB-lite"/>
    </source>
</evidence>
<dbReference type="RefSeq" id="XP_022383821.1">
    <property type="nucleotide sequence ID" value="XM_022538539.1"/>
</dbReference>
<organism evidence="3 4">
    <name type="scientific">Aspergillus bombycis</name>
    <dbReference type="NCBI Taxonomy" id="109264"/>
    <lineage>
        <taxon>Eukaryota</taxon>
        <taxon>Fungi</taxon>
        <taxon>Dikarya</taxon>
        <taxon>Ascomycota</taxon>
        <taxon>Pezizomycotina</taxon>
        <taxon>Eurotiomycetes</taxon>
        <taxon>Eurotiomycetidae</taxon>
        <taxon>Eurotiales</taxon>
        <taxon>Aspergillaceae</taxon>
        <taxon>Aspergillus</taxon>
    </lineage>
</organism>
<feature type="compositionally biased region" description="Low complexity" evidence="1">
    <location>
        <begin position="1"/>
        <end position="11"/>
    </location>
</feature>
<dbReference type="AlphaFoldDB" id="A0A1F7ZKZ6"/>
<name>A0A1F7ZKZ6_9EURO</name>
<protein>
    <recommendedName>
        <fullName evidence="2">Oxidoreductase-like domain-containing protein</fullName>
    </recommendedName>
</protein>
<proteinExistence type="predicted"/>
<feature type="compositionally biased region" description="Gly residues" evidence="1">
    <location>
        <begin position="134"/>
        <end position="143"/>
    </location>
</feature>
<dbReference type="Pfam" id="PF09791">
    <property type="entry name" value="Oxidored-like"/>
    <property type="match status" value="1"/>
</dbReference>
<reference evidence="3 4" key="1">
    <citation type="journal article" date="2016" name="Genome Biol. Evol.">
        <title>Draft genome sequence of an aflatoxigenic Aspergillus species, A. bombycis.</title>
        <authorList>
            <person name="Moore G.G."/>
            <person name="Mack B.M."/>
            <person name="Beltz S.B."/>
            <person name="Gilbert M.K."/>
        </authorList>
    </citation>
    <scope>NUCLEOTIDE SEQUENCE [LARGE SCALE GENOMIC DNA]</scope>
    <source>
        <strain evidence="4">NRRL 26010</strain>
    </source>
</reference>
<feature type="domain" description="Oxidoreductase-like" evidence="2">
    <location>
        <begin position="83"/>
        <end position="115"/>
    </location>
</feature>
<accession>A0A1F7ZKZ6</accession>
<feature type="region of interest" description="Disordered" evidence="1">
    <location>
        <begin position="120"/>
        <end position="150"/>
    </location>
</feature>
<feature type="compositionally biased region" description="Polar residues" evidence="1">
    <location>
        <begin position="12"/>
        <end position="26"/>
    </location>
</feature>
<feature type="region of interest" description="Disordered" evidence="1">
    <location>
        <begin position="1"/>
        <end position="87"/>
    </location>
</feature>
<comment type="caution">
    <text evidence="3">The sequence shown here is derived from an EMBL/GenBank/DDBJ whole genome shotgun (WGS) entry which is preliminary data.</text>
</comment>
<evidence type="ECO:0000259" key="2">
    <source>
        <dbReference type="Pfam" id="PF09791"/>
    </source>
</evidence>
<keyword evidence="4" id="KW-1185">Reference proteome</keyword>
<feature type="compositionally biased region" description="Basic and acidic residues" evidence="1">
    <location>
        <begin position="120"/>
        <end position="133"/>
    </location>
</feature>
<evidence type="ECO:0000313" key="3">
    <source>
        <dbReference type="EMBL" id="OGM40104.1"/>
    </source>
</evidence>
<sequence>MTTTTTTTTTTSHPTPQHQEPPQKSFTAHLIASFTSPISSLPTPAPEPLYKPAEVPRIKKAKRLTGTRTKQLIRAADRGHDDPPPPPGLGECCGSSCDPCVTDLWREELACWRERWGEGAVEKKKEEGRKDGDGAGLTGGGRCMPGSFDW</sequence>
<dbReference type="GeneID" id="34454801"/>
<dbReference type="InterPro" id="IPR019180">
    <property type="entry name" value="Oxidoreductase-like_N"/>
</dbReference>
<gene>
    <name evidence="3" type="ORF">ABOM_011411</name>
</gene>
<dbReference type="OrthoDB" id="432685at2759"/>